<keyword evidence="2" id="KW-0479">Metal-binding</keyword>
<dbReference type="EMBL" id="JH668561">
    <property type="protein sequence ID" value="KAG6457884.1"/>
    <property type="molecule type" value="Genomic_DNA"/>
</dbReference>
<dbReference type="Proteomes" id="UP000791440">
    <property type="component" value="Unassembled WGS sequence"/>
</dbReference>
<keyword evidence="2" id="KW-0408">Iron</keyword>
<dbReference type="InterPro" id="IPR037120">
    <property type="entry name" value="Haem_peroxidase_sf_animal"/>
</dbReference>
<protein>
    <recommendedName>
        <fullName evidence="6">Peroxidase</fullName>
    </recommendedName>
</protein>
<evidence type="ECO:0000313" key="4">
    <source>
        <dbReference type="EMBL" id="KAG6457884.1"/>
    </source>
</evidence>
<dbReference type="SUPFAM" id="SSF48113">
    <property type="entry name" value="Heme-dependent peroxidases"/>
    <property type="match status" value="1"/>
</dbReference>
<accession>A0A921ZIX3</accession>
<keyword evidence="2" id="KW-0349">Heme</keyword>
<dbReference type="PROSITE" id="PS50292">
    <property type="entry name" value="PEROXIDASE_3"/>
    <property type="match status" value="1"/>
</dbReference>
<evidence type="ECO:0008006" key="6">
    <source>
        <dbReference type="Google" id="ProtNLM"/>
    </source>
</evidence>
<keyword evidence="3" id="KW-0732">Signal</keyword>
<reference evidence="4" key="2">
    <citation type="submission" date="2020-12" db="EMBL/GenBank/DDBJ databases">
        <authorList>
            <person name="Kanost M."/>
        </authorList>
    </citation>
    <scope>NUCLEOTIDE SEQUENCE</scope>
</reference>
<organism evidence="4 5">
    <name type="scientific">Manduca sexta</name>
    <name type="common">Tobacco hawkmoth</name>
    <name type="synonym">Tobacco hornworm</name>
    <dbReference type="NCBI Taxonomy" id="7130"/>
    <lineage>
        <taxon>Eukaryota</taxon>
        <taxon>Metazoa</taxon>
        <taxon>Ecdysozoa</taxon>
        <taxon>Arthropoda</taxon>
        <taxon>Hexapoda</taxon>
        <taxon>Insecta</taxon>
        <taxon>Pterygota</taxon>
        <taxon>Neoptera</taxon>
        <taxon>Endopterygota</taxon>
        <taxon>Lepidoptera</taxon>
        <taxon>Glossata</taxon>
        <taxon>Ditrysia</taxon>
        <taxon>Bombycoidea</taxon>
        <taxon>Sphingidae</taxon>
        <taxon>Sphinginae</taxon>
        <taxon>Sphingini</taxon>
        <taxon>Manduca</taxon>
    </lineage>
</organism>
<dbReference type="OrthoDB" id="823504at2759"/>
<dbReference type="GO" id="GO:0020037">
    <property type="term" value="F:heme binding"/>
    <property type="evidence" value="ECO:0007669"/>
    <property type="project" value="InterPro"/>
</dbReference>
<dbReference type="InterPro" id="IPR010255">
    <property type="entry name" value="Haem_peroxidase_sf"/>
</dbReference>
<evidence type="ECO:0000313" key="5">
    <source>
        <dbReference type="Proteomes" id="UP000791440"/>
    </source>
</evidence>
<proteinExistence type="predicted"/>
<evidence type="ECO:0000256" key="3">
    <source>
        <dbReference type="SAM" id="SignalP"/>
    </source>
</evidence>
<feature type="signal peptide" evidence="3">
    <location>
        <begin position="1"/>
        <end position="17"/>
    </location>
</feature>
<keyword evidence="5" id="KW-1185">Reference proteome</keyword>
<keyword evidence="1" id="KW-0560">Oxidoreductase</keyword>
<name>A0A921ZIX3_MANSE</name>
<keyword evidence="1" id="KW-0575">Peroxidase</keyword>
<dbReference type="GO" id="GO:0046872">
    <property type="term" value="F:metal ion binding"/>
    <property type="evidence" value="ECO:0007669"/>
    <property type="project" value="UniProtKB-KW"/>
</dbReference>
<gene>
    <name evidence="4" type="ORF">O3G_MSEX010550</name>
</gene>
<dbReference type="InterPro" id="IPR019791">
    <property type="entry name" value="Haem_peroxidase_animal"/>
</dbReference>
<dbReference type="Gene3D" id="1.10.640.10">
    <property type="entry name" value="Haem peroxidase domain superfamily, animal type"/>
    <property type="match status" value="1"/>
</dbReference>
<feature type="binding site" description="axial binding residue" evidence="2">
    <location>
        <position position="380"/>
    </location>
    <ligand>
        <name>heme b</name>
        <dbReference type="ChEBI" id="CHEBI:60344"/>
    </ligand>
    <ligandPart>
        <name>Fe</name>
        <dbReference type="ChEBI" id="CHEBI:18248"/>
    </ligandPart>
</feature>
<evidence type="ECO:0000256" key="2">
    <source>
        <dbReference type="PIRSR" id="PIRSR619791-2"/>
    </source>
</evidence>
<feature type="chain" id="PRO_5037529164" description="Peroxidase" evidence="3">
    <location>
        <begin position="18"/>
        <end position="631"/>
    </location>
</feature>
<comment type="caution">
    <text evidence="4">The sequence shown here is derived from an EMBL/GenBank/DDBJ whole genome shotgun (WGS) entry which is preliminary data.</text>
</comment>
<dbReference type="GO" id="GO:0006979">
    <property type="term" value="P:response to oxidative stress"/>
    <property type="evidence" value="ECO:0007669"/>
    <property type="project" value="InterPro"/>
</dbReference>
<dbReference type="PANTHER" id="PTHR11475:SF86">
    <property type="entry name" value="PEROXIDASE"/>
    <property type="match status" value="1"/>
</dbReference>
<dbReference type="AlphaFoldDB" id="A0A921ZIX3"/>
<dbReference type="PRINTS" id="PR00457">
    <property type="entry name" value="ANPEROXIDASE"/>
</dbReference>
<dbReference type="Pfam" id="PF03098">
    <property type="entry name" value="An_peroxidase"/>
    <property type="match status" value="1"/>
</dbReference>
<evidence type="ECO:0000256" key="1">
    <source>
        <dbReference type="ARBA" id="ARBA00022559"/>
    </source>
</evidence>
<dbReference type="GO" id="GO:0004601">
    <property type="term" value="F:peroxidase activity"/>
    <property type="evidence" value="ECO:0007669"/>
    <property type="project" value="UniProtKB-KW"/>
</dbReference>
<dbReference type="PANTHER" id="PTHR11475">
    <property type="entry name" value="OXIDASE/PEROXIDASE"/>
    <property type="match status" value="1"/>
</dbReference>
<sequence>MLVQILMTFLLSKGSVGIVYDSYTAEPASEELVEHYRSQNLLQNCTINLELPCNEEEGRRLDGSCSDVDDPVTGTFHTPLNRLLPPVYSYEDEPRNSVSGDPLPLERRVRKRVLLEGKASDSEFTQLLHYVSAITFADTGSVHDTINYLMQTQYCCEEEGKKDHMCTPIVVPIDDDTHRFSGIKCLNLTRPRTFQNMGCAAASTGHDRFTVNTPLYENSFIYRSVEPMPEYRAYKDGMLIYEEEDGSMWPTSQGPNNVTSCYANVAANGEKRCFGPVQGSILPVSMSNVWFYRLHNIVAAELAEINPHWSDDKIFYVARDICIAINNQMQYYELMPILLGKDLITRHALNSISKGFRDPYNKKVKPRASFEFMYAMRWFHIVQEGIVKLFDEHNHYLKEDRAVNLTLRVGYFSIDDNFAKLTRGSFLQAAGGRDRAVDPDISELGLGGMQHSTDLTTADLRKGRLFGVQPYVDYLEFCGSRKPKTWKDLAKHVGWEIVEQIRELYDDVNDVDLLVGLWGEGRPKDGYVPPTLGCILANQMETAMVADKHWYERPNRPYAFTRAQLKEIRKASFAAFLCTVEPKLKTITPQPLRRVSAMNPLVNCEDIEKWDLNAWRDDNVGYRRNHRQFSH</sequence>
<reference evidence="4" key="1">
    <citation type="journal article" date="2016" name="Insect Biochem. Mol. Biol.">
        <title>Multifaceted biological insights from a draft genome sequence of the tobacco hornworm moth, Manduca sexta.</title>
        <authorList>
            <person name="Kanost M.R."/>
            <person name="Arrese E.L."/>
            <person name="Cao X."/>
            <person name="Chen Y.R."/>
            <person name="Chellapilla S."/>
            <person name="Goldsmith M.R."/>
            <person name="Grosse-Wilde E."/>
            <person name="Heckel D.G."/>
            <person name="Herndon N."/>
            <person name="Jiang H."/>
            <person name="Papanicolaou A."/>
            <person name="Qu J."/>
            <person name="Soulages J.L."/>
            <person name="Vogel H."/>
            <person name="Walters J."/>
            <person name="Waterhouse R.M."/>
            <person name="Ahn S.J."/>
            <person name="Almeida F.C."/>
            <person name="An C."/>
            <person name="Aqrawi P."/>
            <person name="Bretschneider A."/>
            <person name="Bryant W.B."/>
            <person name="Bucks S."/>
            <person name="Chao H."/>
            <person name="Chevignon G."/>
            <person name="Christen J.M."/>
            <person name="Clarke D.F."/>
            <person name="Dittmer N.T."/>
            <person name="Ferguson L.C.F."/>
            <person name="Garavelou S."/>
            <person name="Gordon K.H.J."/>
            <person name="Gunaratna R.T."/>
            <person name="Han Y."/>
            <person name="Hauser F."/>
            <person name="He Y."/>
            <person name="Heidel-Fischer H."/>
            <person name="Hirsh A."/>
            <person name="Hu Y."/>
            <person name="Jiang H."/>
            <person name="Kalra D."/>
            <person name="Klinner C."/>
            <person name="Konig C."/>
            <person name="Kovar C."/>
            <person name="Kroll A.R."/>
            <person name="Kuwar S.S."/>
            <person name="Lee S.L."/>
            <person name="Lehman R."/>
            <person name="Li K."/>
            <person name="Li Z."/>
            <person name="Liang H."/>
            <person name="Lovelace S."/>
            <person name="Lu Z."/>
            <person name="Mansfield J.H."/>
            <person name="McCulloch K.J."/>
            <person name="Mathew T."/>
            <person name="Morton B."/>
            <person name="Muzny D.M."/>
            <person name="Neunemann D."/>
            <person name="Ongeri F."/>
            <person name="Pauchet Y."/>
            <person name="Pu L.L."/>
            <person name="Pyrousis I."/>
            <person name="Rao X.J."/>
            <person name="Redding A."/>
            <person name="Roesel C."/>
            <person name="Sanchez-Gracia A."/>
            <person name="Schaack S."/>
            <person name="Shukla A."/>
            <person name="Tetreau G."/>
            <person name="Wang Y."/>
            <person name="Xiong G.H."/>
            <person name="Traut W."/>
            <person name="Walsh T.K."/>
            <person name="Worley K.C."/>
            <person name="Wu D."/>
            <person name="Wu W."/>
            <person name="Wu Y.Q."/>
            <person name="Zhang X."/>
            <person name="Zou Z."/>
            <person name="Zucker H."/>
            <person name="Briscoe A.D."/>
            <person name="Burmester T."/>
            <person name="Clem R.J."/>
            <person name="Feyereisen R."/>
            <person name="Grimmelikhuijzen C.J.P."/>
            <person name="Hamodrakas S.J."/>
            <person name="Hansson B.S."/>
            <person name="Huguet E."/>
            <person name="Jermiin L.S."/>
            <person name="Lan Q."/>
            <person name="Lehman H.K."/>
            <person name="Lorenzen M."/>
            <person name="Merzendorfer H."/>
            <person name="Michalopoulos I."/>
            <person name="Morton D.B."/>
            <person name="Muthukrishnan S."/>
            <person name="Oakeshott J.G."/>
            <person name="Palmer W."/>
            <person name="Park Y."/>
            <person name="Passarelli A.L."/>
            <person name="Rozas J."/>
            <person name="Schwartz L.M."/>
            <person name="Smith W."/>
            <person name="Southgate A."/>
            <person name="Vilcinskas A."/>
            <person name="Vogt R."/>
            <person name="Wang P."/>
            <person name="Werren J."/>
            <person name="Yu X.Q."/>
            <person name="Zhou J.J."/>
            <person name="Brown S.J."/>
            <person name="Scherer S.E."/>
            <person name="Richards S."/>
            <person name="Blissard G.W."/>
        </authorList>
    </citation>
    <scope>NUCLEOTIDE SEQUENCE</scope>
</reference>